<evidence type="ECO:0000256" key="11">
    <source>
        <dbReference type="ARBA" id="ARBA00023239"/>
    </source>
</evidence>
<feature type="binding site" evidence="13">
    <location>
        <position position="280"/>
    </location>
    <ligand>
        <name>a divalent metal cation</name>
        <dbReference type="ChEBI" id="CHEBI:60240"/>
    </ligand>
</feature>
<comment type="catalytic activity">
    <reaction evidence="2 13">
        <text>2-C-methyl-D-erythritol 4-phosphate + CTP + H(+) = 4-CDP-2-C-methyl-D-erythritol + diphosphate</text>
        <dbReference type="Rhea" id="RHEA:13429"/>
        <dbReference type="ChEBI" id="CHEBI:15378"/>
        <dbReference type="ChEBI" id="CHEBI:33019"/>
        <dbReference type="ChEBI" id="CHEBI:37563"/>
        <dbReference type="ChEBI" id="CHEBI:57823"/>
        <dbReference type="ChEBI" id="CHEBI:58262"/>
        <dbReference type="EC" id="2.7.7.60"/>
    </reaction>
</comment>
<dbReference type="HAMAP" id="MF_01520">
    <property type="entry name" value="IspDF"/>
    <property type="match status" value="1"/>
</dbReference>
<feature type="binding site" evidence="13">
    <location>
        <begin position="272"/>
        <end position="273"/>
    </location>
    <ligand>
        <name>4-CDP-2-C-methyl-D-erythritol 2-phosphate</name>
        <dbReference type="ChEBI" id="CHEBI:57919"/>
    </ligand>
</feature>
<keyword evidence="10 13" id="KW-0414">Isoprene biosynthesis</keyword>
<name>A0ABQ1QH72_9BACI</name>
<dbReference type="CDD" id="cd00554">
    <property type="entry name" value="MECDP_synthase"/>
    <property type="match status" value="1"/>
</dbReference>
<dbReference type="InterPro" id="IPR026596">
    <property type="entry name" value="IspD/F"/>
</dbReference>
<feature type="binding site" evidence="13">
    <location>
        <position position="377"/>
    </location>
    <ligand>
        <name>4-CDP-2-C-methyl-D-erythritol 2-phosphate</name>
        <dbReference type="ChEBI" id="CHEBI:57919"/>
    </ligand>
</feature>
<evidence type="ECO:0000256" key="2">
    <source>
        <dbReference type="ARBA" id="ARBA00001282"/>
    </source>
</evidence>
<feature type="binding site" evidence="13">
    <location>
        <position position="380"/>
    </location>
    <ligand>
        <name>4-CDP-2-C-methyl-D-erythritol 2-phosphate</name>
        <dbReference type="ChEBI" id="CHEBI:57919"/>
    </ligand>
</feature>
<keyword evidence="16" id="KW-1185">Reference proteome</keyword>
<dbReference type="InterPro" id="IPR018294">
    <property type="entry name" value="ISPD_synthase_CS"/>
</dbReference>
<evidence type="ECO:0000256" key="10">
    <source>
        <dbReference type="ARBA" id="ARBA00023229"/>
    </source>
</evidence>
<protein>
    <recommendedName>
        <fullName evidence="13">Bifunctional enzyme IspD/IspF</fullName>
    </recommendedName>
    <domain>
        <recommendedName>
            <fullName evidence="13">2-C-methyl-D-erythritol 4-phosphate cytidylyltransferase</fullName>
            <ecNumber evidence="13">2.7.7.60</ecNumber>
        </recommendedName>
        <alternativeName>
            <fullName evidence="13">4-diphosphocytidyl-2C-methyl-D-erythritol synthase</fullName>
        </alternativeName>
        <alternativeName>
            <fullName evidence="13">MEP cytidylyltransferase</fullName>
            <shortName evidence="13">MCT</shortName>
        </alternativeName>
    </domain>
    <domain>
        <recommendedName>
            <fullName evidence="13">2-C-methyl-D-erythritol 2,4-cyclodiphosphate synthase</fullName>
            <shortName evidence="13">MECDP-synthase</shortName>
            <shortName evidence="13">MECPP-synthase</shortName>
            <shortName evidence="13">MECPS</shortName>
            <ecNumber evidence="13">4.6.1.12</ecNumber>
        </recommendedName>
    </domain>
</protein>
<evidence type="ECO:0000256" key="8">
    <source>
        <dbReference type="ARBA" id="ARBA00022695"/>
    </source>
</evidence>
<evidence type="ECO:0000256" key="3">
    <source>
        <dbReference type="ARBA" id="ARBA00001968"/>
    </source>
</evidence>
<keyword evidence="8 13" id="KW-0548">Nucleotidyltransferase</keyword>
<keyword evidence="11 13" id="KW-0456">Lyase</keyword>
<dbReference type="CDD" id="cd02516">
    <property type="entry name" value="CDP-ME_synthetase"/>
    <property type="match status" value="1"/>
</dbReference>
<comment type="similarity">
    <text evidence="13">In the C-terminal section; belongs to the IspF family.</text>
</comment>
<dbReference type="EMBL" id="BMIN01000023">
    <property type="protein sequence ID" value="GGD27050.1"/>
    <property type="molecule type" value="Genomic_DNA"/>
</dbReference>
<proteinExistence type="inferred from homology"/>
<feature type="binding site" evidence="13">
    <location>
        <begin position="246"/>
        <end position="248"/>
    </location>
    <ligand>
        <name>4-CDP-2-C-methyl-D-erythritol 2-phosphate</name>
        <dbReference type="ChEBI" id="CHEBI:57919"/>
    </ligand>
</feature>
<feature type="binding site" evidence="13">
    <location>
        <begin position="370"/>
        <end position="373"/>
    </location>
    <ligand>
        <name>4-CDP-2-C-methyl-D-erythritol 2-phosphate</name>
        <dbReference type="ChEBI" id="CHEBI:57919"/>
    </ligand>
</feature>
<accession>A0ABQ1QH72</accession>
<evidence type="ECO:0000256" key="9">
    <source>
        <dbReference type="ARBA" id="ARBA00022723"/>
    </source>
</evidence>
<evidence type="ECO:0000256" key="13">
    <source>
        <dbReference type="HAMAP-Rule" id="MF_01520"/>
    </source>
</evidence>
<dbReference type="EC" id="2.7.7.60" evidence="13"/>
<dbReference type="InterPro" id="IPR020555">
    <property type="entry name" value="MECDP_synthase_CS"/>
</dbReference>
<feature type="binding site" evidence="13">
    <location>
        <position position="248"/>
    </location>
    <ligand>
        <name>a divalent metal cation</name>
        <dbReference type="ChEBI" id="CHEBI:60240"/>
    </ligand>
</feature>
<evidence type="ECO:0000256" key="5">
    <source>
        <dbReference type="ARBA" id="ARBA00004787"/>
    </source>
</evidence>
<dbReference type="Gene3D" id="3.90.550.10">
    <property type="entry name" value="Spore Coat Polysaccharide Biosynthesis Protein SpsA, Chain A"/>
    <property type="match status" value="1"/>
</dbReference>
<evidence type="ECO:0000313" key="16">
    <source>
        <dbReference type="Proteomes" id="UP000642571"/>
    </source>
</evidence>
<dbReference type="SUPFAM" id="SSF53448">
    <property type="entry name" value="Nucleotide-diphospho-sugar transferases"/>
    <property type="match status" value="1"/>
</dbReference>
<dbReference type="NCBIfam" id="TIGR00151">
    <property type="entry name" value="ispF"/>
    <property type="match status" value="1"/>
</dbReference>
<feature type="site" description="Transition state stabilizer" evidence="13">
    <location>
        <position position="23"/>
    </location>
</feature>
<evidence type="ECO:0000256" key="7">
    <source>
        <dbReference type="ARBA" id="ARBA00022679"/>
    </source>
</evidence>
<dbReference type="InterPro" id="IPR003526">
    <property type="entry name" value="MECDP_synthase"/>
</dbReference>
<keyword evidence="7 13" id="KW-0808">Transferase</keyword>
<dbReference type="PROSITE" id="PS01295">
    <property type="entry name" value="ISPD"/>
    <property type="match status" value="1"/>
</dbReference>
<feature type="site" description="Positions MEP for the nucleophilic attack" evidence="13">
    <location>
        <position position="209"/>
    </location>
</feature>
<evidence type="ECO:0000256" key="12">
    <source>
        <dbReference type="ARBA" id="ARBA00023268"/>
    </source>
</evidence>
<dbReference type="PROSITE" id="PS01350">
    <property type="entry name" value="ISPF"/>
    <property type="match status" value="1"/>
</dbReference>
<feature type="binding site" evidence="13">
    <location>
        <begin position="299"/>
        <end position="303"/>
    </location>
    <ligand>
        <name>4-CDP-2-C-methyl-D-erythritol 2-phosphate</name>
        <dbReference type="ChEBI" id="CHEBI:57919"/>
    </ligand>
</feature>
<dbReference type="Pfam" id="PF02542">
    <property type="entry name" value="YgbB"/>
    <property type="match status" value="1"/>
</dbReference>
<comment type="cofactor">
    <cofactor evidence="3 13">
        <name>a divalent metal cation</name>
        <dbReference type="ChEBI" id="CHEBI:60240"/>
    </cofactor>
</comment>
<dbReference type="InterPro" id="IPR036571">
    <property type="entry name" value="MECDP_synthase_sf"/>
</dbReference>
<dbReference type="HAMAP" id="MF_00107">
    <property type="entry name" value="IspF"/>
    <property type="match status" value="1"/>
</dbReference>
<dbReference type="InterPro" id="IPR001228">
    <property type="entry name" value="IspD"/>
</dbReference>
<keyword evidence="12 13" id="KW-0511">Multifunctional enzyme</keyword>
<dbReference type="InterPro" id="IPR029044">
    <property type="entry name" value="Nucleotide-diphossugar_trans"/>
</dbReference>
<reference evidence="16" key="1">
    <citation type="journal article" date="2019" name="Int. J. Syst. Evol. Microbiol.">
        <title>The Global Catalogue of Microorganisms (GCM) 10K type strain sequencing project: providing services to taxonomists for standard genome sequencing and annotation.</title>
        <authorList>
            <consortium name="The Broad Institute Genomics Platform"/>
            <consortium name="The Broad Institute Genome Sequencing Center for Infectious Disease"/>
            <person name="Wu L."/>
            <person name="Ma J."/>
        </authorList>
    </citation>
    <scope>NUCLEOTIDE SEQUENCE [LARGE SCALE GENOMIC DNA]</scope>
    <source>
        <strain evidence="16">CGMCC 1.15353</strain>
    </source>
</reference>
<dbReference type="Pfam" id="PF01128">
    <property type="entry name" value="IspD"/>
    <property type="match status" value="1"/>
</dbReference>
<feature type="site" description="Transition state stabilizer" evidence="13">
    <location>
        <position position="16"/>
    </location>
</feature>
<dbReference type="Gene3D" id="3.30.1330.50">
    <property type="entry name" value="2-C-methyl-D-erythritol 2,4-cyclodiphosphate synthase"/>
    <property type="match status" value="1"/>
</dbReference>
<evidence type="ECO:0000256" key="4">
    <source>
        <dbReference type="ARBA" id="ARBA00004709"/>
    </source>
</evidence>
<feature type="binding site" evidence="13">
    <location>
        <position position="246"/>
    </location>
    <ligand>
        <name>a divalent metal cation</name>
        <dbReference type="ChEBI" id="CHEBI:60240"/>
    </ligand>
</feature>
<feature type="site" description="Transition state stabilizer" evidence="13">
    <location>
        <position position="272"/>
    </location>
</feature>
<keyword evidence="9 13" id="KW-0479">Metal-binding</keyword>
<comment type="catalytic activity">
    <reaction evidence="1 13">
        <text>4-CDP-2-C-methyl-D-erythritol 2-phosphate = 2-C-methyl-D-erythritol 2,4-cyclic diphosphate + CMP</text>
        <dbReference type="Rhea" id="RHEA:23864"/>
        <dbReference type="ChEBI" id="CHEBI:57919"/>
        <dbReference type="ChEBI" id="CHEBI:58483"/>
        <dbReference type="ChEBI" id="CHEBI:60377"/>
        <dbReference type="EC" id="4.6.1.12"/>
    </reaction>
</comment>
<comment type="similarity">
    <text evidence="13">In the N-terminal section; belongs to the IspD/TarI cytidylyltransferase family. IspD subfamily.</text>
</comment>
<feature type="site" description="Transition state stabilizer" evidence="13">
    <location>
        <position position="371"/>
    </location>
</feature>
<dbReference type="NCBIfam" id="NF006899">
    <property type="entry name" value="PRK09382.1"/>
    <property type="match status" value="1"/>
</dbReference>
<dbReference type="EC" id="4.6.1.12" evidence="13"/>
<dbReference type="Proteomes" id="UP000642571">
    <property type="component" value="Unassembled WGS sequence"/>
</dbReference>
<evidence type="ECO:0000256" key="1">
    <source>
        <dbReference type="ARBA" id="ARBA00000200"/>
    </source>
</evidence>
<evidence type="ECO:0000259" key="14">
    <source>
        <dbReference type="Pfam" id="PF02542"/>
    </source>
</evidence>
<dbReference type="NCBIfam" id="TIGR00453">
    <property type="entry name" value="ispD"/>
    <property type="match status" value="1"/>
</dbReference>
<feature type="domain" description="2-C-methyl-D-erythritol 2,4-cyclodiphosphate synthase" evidence="14">
    <location>
        <begin position="239"/>
        <end position="392"/>
    </location>
</feature>
<feature type="site" description="Positions MEP for the nucleophilic attack" evidence="13">
    <location>
        <position position="153"/>
    </location>
</feature>
<comment type="caution">
    <text evidence="15">The sequence shown here is derived from an EMBL/GenBank/DDBJ whole genome shotgun (WGS) entry which is preliminary data.</text>
</comment>
<comment type="caution">
    <text evidence="13">Lacks conserved residue(s) required for the propagation of feature annotation.</text>
</comment>
<organism evidence="15 16">
    <name type="scientific">Pontibacillus salipaludis</name>
    <dbReference type="NCBI Taxonomy" id="1697394"/>
    <lineage>
        <taxon>Bacteria</taxon>
        <taxon>Bacillati</taxon>
        <taxon>Bacillota</taxon>
        <taxon>Bacilli</taxon>
        <taxon>Bacillales</taxon>
        <taxon>Bacillaceae</taxon>
        <taxon>Pontibacillus</taxon>
    </lineage>
</organism>
<comment type="similarity">
    <text evidence="6">Belongs to the IspD/TarI cytidylyltransferase family. IspD subfamily.</text>
</comment>
<evidence type="ECO:0000256" key="6">
    <source>
        <dbReference type="ARBA" id="ARBA00009789"/>
    </source>
</evidence>
<feature type="region of interest" description="2-C-methyl-D-erythritol 4-phosphate cytidylyltransferase" evidence="13">
    <location>
        <begin position="1"/>
        <end position="238"/>
    </location>
</feature>
<comment type="pathway">
    <text evidence="5 13">Isoprenoid biosynthesis; isopentenyl diphosphate biosynthesis via DXP pathway; isopentenyl diphosphate from 1-deoxy-D-xylulose 5-phosphate: step 2/6.</text>
</comment>
<dbReference type="InterPro" id="IPR034683">
    <property type="entry name" value="IspD/TarI"/>
</dbReference>
<feature type="region of interest" description="2-C-methyl-D-erythritol 2,4-cyclodiphosphate synthase" evidence="13">
    <location>
        <begin position="240"/>
        <end position="398"/>
    </location>
</feature>
<evidence type="ECO:0000313" key="15">
    <source>
        <dbReference type="EMBL" id="GGD27050.1"/>
    </source>
</evidence>
<gene>
    <name evidence="13 15" type="primary">ispDF</name>
    <name evidence="15" type="ORF">GCM10011389_38200</name>
</gene>
<dbReference type="PANTHER" id="PTHR43181:SF1">
    <property type="entry name" value="2-C-METHYL-D-ERYTHRITOL 2,4-CYCLODIPHOSPHATE SYNTHASE, CHLOROPLASTIC"/>
    <property type="match status" value="1"/>
</dbReference>
<comment type="function">
    <text evidence="13">Bifunctional enzyme that catalyzes the formation of 4-diphosphocytidyl-2-C-methyl-D-erythritol from CTP and 2-C-methyl-D-erythritol 4-phosphate (MEP) (IspD), and catalyzes the conversion of 4-diphosphocytidyl-2-C-methyl-D-erythritol 2-phosphate (CDP-ME2P) to 2-C-methyl-D-erythritol 2,4-cyclodiphosphate (ME-CPP) with a corresponding release of cytidine 5-monophosphate (CMP) (IspF).</text>
</comment>
<dbReference type="HAMAP" id="MF_00108">
    <property type="entry name" value="IspD"/>
    <property type="match status" value="1"/>
</dbReference>
<comment type="pathway">
    <text evidence="4 13">Isoprenoid biosynthesis; isopentenyl diphosphate biosynthesis via DXP pathway; isopentenyl diphosphate from 1-deoxy-D-xylulose 5-phosphate: step 4/6.</text>
</comment>
<feature type="binding site" evidence="13">
    <location>
        <begin position="294"/>
        <end position="296"/>
    </location>
    <ligand>
        <name>4-CDP-2-C-methyl-D-erythritol 2-phosphate</name>
        <dbReference type="ChEBI" id="CHEBI:57919"/>
    </ligand>
</feature>
<dbReference type="PANTHER" id="PTHR43181">
    <property type="entry name" value="2-C-METHYL-D-ERYTHRITOL 2,4-CYCLODIPHOSPHATE SYNTHASE, CHLOROPLASTIC"/>
    <property type="match status" value="1"/>
</dbReference>
<sequence length="398" mass="43625">MSSYQVIILAAGQGKRMKAGQNKQFLSINGKPLLIHTIEAFTQDDLSCEQRIVVINPNERTQIESLLERFGYLSQITLIDGGEERQDSVYAGLQAINGDSIVLIHDGARPFVKRESIRELVKEAGEHGAALLAVPVTDTIKQYQAGSLKTLKRDELYAAQTPQAFRYELILSAHEQAKEEHYLGTDDASLVERLGQNVEVVQGSYDNIKLTTPEDIEKAETIINNRSAGLEAKEEKEMFRVGQGFDVHQLVEGRPCIIGGVEIPYEKGLLGHSDADVLLHTVADACLGAIGEGDIGKHFPDTDPEFKDADSVKLLEHVWGIVKDKGYELGNVDCTIIAQAPKMSPYTTAMQSNIARILEAETSQINVKATTTEKLGFPGRKEGVAAQATILLTRSKSL</sequence>
<dbReference type="SUPFAM" id="SSF69765">
    <property type="entry name" value="IpsF-like"/>
    <property type="match status" value="1"/>
</dbReference>